<reference evidence="2 3" key="1">
    <citation type="submission" date="2021-06" db="EMBL/GenBank/DDBJ databases">
        <title>Caerostris extrusa draft genome.</title>
        <authorList>
            <person name="Kono N."/>
            <person name="Arakawa K."/>
        </authorList>
    </citation>
    <scope>NUCLEOTIDE SEQUENCE [LARGE SCALE GENOMIC DNA]</scope>
</reference>
<evidence type="ECO:0000313" key="2">
    <source>
        <dbReference type="EMBL" id="GIY12726.1"/>
    </source>
</evidence>
<evidence type="ECO:0000256" key="1">
    <source>
        <dbReference type="SAM" id="MobiDB-lite"/>
    </source>
</evidence>
<evidence type="ECO:0000313" key="3">
    <source>
        <dbReference type="Proteomes" id="UP001054945"/>
    </source>
</evidence>
<feature type="region of interest" description="Disordered" evidence="1">
    <location>
        <begin position="78"/>
        <end position="97"/>
    </location>
</feature>
<sequence>MVISHLKVSAPLFITGSVYPKSGTDKQRSEGSFIPYRFTNCKSCCFVIKKRSNSNRTTRSIHQKWRACYSMSCESVVRSLSPESDGEQIKESISVER</sequence>
<dbReference type="Proteomes" id="UP001054945">
    <property type="component" value="Unassembled WGS sequence"/>
</dbReference>
<proteinExistence type="predicted"/>
<organism evidence="2 3">
    <name type="scientific">Caerostris extrusa</name>
    <name type="common">Bark spider</name>
    <name type="synonym">Caerostris bankana</name>
    <dbReference type="NCBI Taxonomy" id="172846"/>
    <lineage>
        <taxon>Eukaryota</taxon>
        <taxon>Metazoa</taxon>
        <taxon>Ecdysozoa</taxon>
        <taxon>Arthropoda</taxon>
        <taxon>Chelicerata</taxon>
        <taxon>Arachnida</taxon>
        <taxon>Araneae</taxon>
        <taxon>Araneomorphae</taxon>
        <taxon>Entelegynae</taxon>
        <taxon>Araneoidea</taxon>
        <taxon>Araneidae</taxon>
        <taxon>Caerostris</taxon>
    </lineage>
</organism>
<keyword evidence="3" id="KW-1185">Reference proteome</keyword>
<dbReference type="EMBL" id="BPLR01006841">
    <property type="protein sequence ID" value="GIY12726.1"/>
    <property type="molecule type" value="Genomic_DNA"/>
</dbReference>
<feature type="compositionally biased region" description="Basic and acidic residues" evidence="1">
    <location>
        <begin position="87"/>
        <end position="97"/>
    </location>
</feature>
<comment type="caution">
    <text evidence="2">The sequence shown here is derived from an EMBL/GenBank/DDBJ whole genome shotgun (WGS) entry which is preliminary data.</text>
</comment>
<name>A0AAV4QWP8_CAEEX</name>
<protein>
    <submittedName>
        <fullName evidence="2">Uncharacterized protein</fullName>
    </submittedName>
</protein>
<gene>
    <name evidence="2" type="ORF">CEXT_216641</name>
</gene>
<dbReference type="AlphaFoldDB" id="A0AAV4QWP8"/>
<accession>A0AAV4QWP8</accession>